<feature type="domain" description="DUF4397" evidence="2">
    <location>
        <begin position="330"/>
        <end position="446"/>
    </location>
</feature>
<protein>
    <recommendedName>
        <fullName evidence="2">DUF4397 domain-containing protein</fullName>
    </recommendedName>
</protein>
<dbReference type="SUPFAM" id="SSF49299">
    <property type="entry name" value="PKD domain"/>
    <property type="match status" value="1"/>
</dbReference>
<feature type="domain" description="DUF4397" evidence="2">
    <location>
        <begin position="455"/>
        <end position="514"/>
    </location>
</feature>
<accession>A0A266QCC6</accession>
<dbReference type="Gene3D" id="2.60.40.1080">
    <property type="match status" value="1"/>
</dbReference>
<comment type="caution">
    <text evidence="3">The sequence shown here is derived from an EMBL/GenBank/DDBJ whole genome shotgun (WGS) entry which is preliminary data.</text>
</comment>
<evidence type="ECO:0000259" key="2">
    <source>
        <dbReference type="Pfam" id="PF14344"/>
    </source>
</evidence>
<organism evidence="3 4">
    <name type="scientific">Cellvibrio mixtus</name>
    <dbReference type="NCBI Taxonomy" id="39650"/>
    <lineage>
        <taxon>Bacteria</taxon>
        <taxon>Pseudomonadati</taxon>
        <taxon>Pseudomonadota</taxon>
        <taxon>Gammaproteobacteria</taxon>
        <taxon>Cellvibrionales</taxon>
        <taxon>Cellvibrionaceae</taxon>
        <taxon>Cellvibrio</taxon>
    </lineage>
</organism>
<dbReference type="Proteomes" id="UP000216101">
    <property type="component" value="Unassembled WGS sequence"/>
</dbReference>
<evidence type="ECO:0000313" key="4">
    <source>
        <dbReference type="Proteomes" id="UP000216101"/>
    </source>
</evidence>
<dbReference type="EMBL" id="NHNI01000001">
    <property type="protein sequence ID" value="OZY86999.1"/>
    <property type="molecule type" value="Genomic_DNA"/>
</dbReference>
<dbReference type="Pfam" id="PF14344">
    <property type="entry name" value="DUF4397"/>
    <property type="match status" value="5"/>
</dbReference>
<dbReference type="AlphaFoldDB" id="A0A266QCC6"/>
<proteinExistence type="predicted"/>
<evidence type="ECO:0000256" key="1">
    <source>
        <dbReference type="SAM" id="SignalP"/>
    </source>
</evidence>
<keyword evidence="1" id="KW-0732">Signal</keyword>
<feature type="domain" description="DUF4397" evidence="2">
    <location>
        <begin position="744"/>
        <end position="860"/>
    </location>
</feature>
<feature type="domain" description="DUF4397" evidence="2">
    <location>
        <begin position="534"/>
        <end position="649"/>
    </location>
</feature>
<dbReference type="InterPro" id="IPR035986">
    <property type="entry name" value="PKD_dom_sf"/>
</dbReference>
<keyword evidence="4" id="KW-1185">Reference proteome</keyword>
<name>A0A266QCC6_9GAMM</name>
<dbReference type="PROSITE" id="PS51257">
    <property type="entry name" value="PROKAR_LIPOPROTEIN"/>
    <property type="match status" value="1"/>
</dbReference>
<reference evidence="4" key="1">
    <citation type="submission" date="2017-05" db="EMBL/GenBank/DDBJ databases">
        <authorList>
            <person name="Barney B.M."/>
        </authorList>
    </citation>
    <scope>NUCLEOTIDE SEQUENCE [LARGE SCALE GENOMIC DNA]</scope>
    <source>
        <strain evidence="4">PSBB022</strain>
    </source>
</reference>
<gene>
    <name evidence="3" type="ORF">CBP51_08415</name>
</gene>
<feature type="signal peptide" evidence="1">
    <location>
        <begin position="1"/>
        <end position="25"/>
    </location>
</feature>
<sequence>MKSIRGITSLAKGVGLALLSLVLVACGGDGNKKNVSVAVSPAAVTVKVGMTQNFVASVTGTNNTSVTWSVTEANGGTITGTGVYTAPATPGTYHVTATSVSDNSKKASATVTVVPLDKTSVRVFHGSADAPKVNLWVNDAEAVSGLDYQQSTGVLALDEGTYKIAVEGVIPGGNAVVIGPVNLTLAGKTAYDVIAVGPVADIEPLVLADTGSLSDSTKVRVRVAHLAAAAPEVNVYVTAPDADLAGAAPLGTFAFKETLGPVEVAAGTYQIRVTLADNTVVYDSGAVELAAGKDLLVGAVPNVGTGSSPISLAVLDGNAVAILNDKNAGADVRVVHATADAPAVDVTVNDGATPAIANLAFPEATGYVNLPAATYNFKVTPNALTTPVVIDADVPLANGSAYSILAVGTLATIEPLVLTDNNRSVATEAKVRLVHGSTLASNVDIYVVAAGAGIANASPAFSNIPFKAQTGYVSLAAGEYDVIITPTGTKTEAIKAPVALENGGVYTAIARDGAGLTAALGVIGLDGLAPNKTHVRVIHASADAPKVNLWVDGAVAASNLDYQQTTGFLELDADTYNIAVEGIITGGNATVIGPVDLTFDANTRYDVLAVNSVANIEPLLLSDMGKLANGNNVRVRVAHLAAAAPEVRVHVTAPGAALSDATVLGSFEFKETLGPVEVPAGTYQIRVTLSDNTVVFDSGSVALSSGKDLLIGAVPNVGTGSSPIQLIVVDGSNVAVLSDAASGANIRVVHASADAPAVDILANDGATPAVANLAFPLFTDYLNLPAATYNFKVVPTGVTTPVVINADVPLANSTEYTLLAVGALADIEPLLLTDNNRKVATEAKVRLVHGSSLAGAVDIYVVATGTSITNETPAFAAVPFKADTGYVSLAGGDYDVIITPTGTKTEAIKASLTFANGMVYTAVARDGLNLTTPLGVIGLDGLADPL</sequence>
<feature type="domain" description="DUF4397" evidence="2">
    <location>
        <begin position="120"/>
        <end position="236"/>
    </location>
</feature>
<feature type="chain" id="PRO_5012876483" description="DUF4397 domain-containing protein" evidence="1">
    <location>
        <begin position="26"/>
        <end position="946"/>
    </location>
</feature>
<dbReference type="RefSeq" id="WP_094984515.1">
    <property type="nucleotide sequence ID" value="NZ_NHNI01000001.1"/>
</dbReference>
<dbReference type="InterPro" id="IPR025510">
    <property type="entry name" value="DUF4397"/>
</dbReference>
<evidence type="ECO:0000313" key="3">
    <source>
        <dbReference type="EMBL" id="OZY86999.1"/>
    </source>
</evidence>